<name>A0ABP0I9I9_9DINO</name>
<keyword evidence="2" id="KW-1185">Reference proteome</keyword>
<feature type="non-terminal residue" evidence="1">
    <location>
        <position position="1"/>
    </location>
</feature>
<comment type="caution">
    <text evidence="1">The sequence shown here is derived from an EMBL/GenBank/DDBJ whole genome shotgun (WGS) entry which is preliminary data.</text>
</comment>
<evidence type="ECO:0000313" key="2">
    <source>
        <dbReference type="Proteomes" id="UP001642464"/>
    </source>
</evidence>
<dbReference type="Proteomes" id="UP001642464">
    <property type="component" value="Unassembled WGS sequence"/>
</dbReference>
<gene>
    <name evidence="1" type="ORF">SCF082_LOCUS5441</name>
</gene>
<accession>A0ABP0I9I9</accession>
<sequence>VMEIAQRLAHEKSSLSGIVTTGGEIRELALNTLAQMGAAAEPYGRKLGQMLADDE</sequence>
<evidence type="ECO:0000313" key="1">
    <source>
        <dbReference type="EMBL" id="CAK8997989.1"/>
    </source>
</evidence>
<proteinExistence type="predicted"/>
<organism evidence="1 2">
    <name type="scientific">Durusdinium trenchii</name>
    <dbReference type="NCBI Taxonomy" id="1381693"/>
    <lineage>
        <taxon>Eukaryota</taxon>
        <taxon>Sar</taxon>
        <taxon>Alveolata</taxon>
        <taxon>Dinophyceae</taxon>
        <taxon>Suessiales</taxon>
        <taxon>Symbiodiniaceae</taxon>
        <taxon>Durusdinium</taxon>
    </lineage>
</organism>
<protein>
    <submittedName>
        <fullName evidence="1">Uncharacterized protein</fullName>
    </submittedName>
</protein>
<reference evidence="1 2" key="1">
    <citation type="submission" date="2024-02" db="EMBL/GenBank/DDBJ databases">
        <authorList>
            <person name="Chen Y."/>
            <person name="Shah S."/>
            <person name="Dougan E. K."/>
            <person name="Thang M."/>
            <person name="Chan C."/>
        </authorList>
    </citation>
    <scope>NUCLEOTIDE SEQUENCE [LARGE SCALE GENOMIC DNA]</scope>
</reference>
<feature type="non-terminal residue" evidence="1">
    <location>
        <position position="55"/>
    </location>
</feature>
<dbReference type="EMBL" id="CAXAMM010002947">
    <property type="protein sequence ID" value="CAK8997989.1"/>
    <property type="molecule type" value="Genomic_DNA"/>
</dbReference>